<protein>
    <submittedName>
        <fullName evidence="1">Small subunit ribosomal protein S17</fullName>
    </submittedName>
</protein>
<dbReference type="Proteomes" id="UP000596742">
    <property type="component" value="Unassembled WGS sequence"/>
</dbReference>
<dbReference type="OrthoDB" id="274752at2759"/>
<dbReference type="GO" id="GO:0032543">
    <property type="term" value="P:mitochondrial translation"/>
    <property type="evidence" value="ECO:0007669"/>
    <property type="project" value="TreeGrafter"/>
</dbReference>
<keyword evidence="1" id="KW-0689">Ribosomal protein</keyword>
<keyword evidence="1" id="KW-0687">Ribonucleoprotein</keyword>
<proteinExistence type="predicted"/>
<organism evidence="1 2">
    <name type="scientific">Mytilus galloprovincialis</name>
    <name type="common">Mediterranean mussel</name>
    <dbReference type="NCBI Taxonomy" id="29158"/>
    <lineage>
        <taxon>Eukaryota</taxon>
        <taxon>Metazoa</taxon>
        <taxon>Spiralia</taxon>
        <taxon>Lophotrochozoa</taxon>
        <taxon>Mollusca</taxon>
        <taxon>Bivalvia</taxon>
        <taxon>Autobranchia</taxon>
        <taxon>Pteriomorphia</taxon>
        <taxon>Mytilida</taxon>
        <taxon>Mytiloidea</taxon>
        <taxon>Mytilidae</taxon>
        <taxon>Mytilinae</taxon>
        <taxon>Mytilus</taxon>
    </lineage>
</organism>
<dbReference type="Gene3D" id="2.40.50.140">
    <property type="entry name" value="Nucleic acid-binding proteins"/>
    <property type="match status" value="1"/>
</dbReference>
<dbReference type="SUPFAM" id="SSF50249">
    <property type="entry name" value="Nucleic acid-binding proteins"/>
    <property type="match status" value="1"/>
</dbReference>
<dbReference type="InterPro" id="IPR012340">
    <property type="entry name" value="NA-bd_OB-fold"/>
</dbReference>
<accession>A0A8B6GJ45</accession>
<dbReference type="PANTHER" id="PTHR24088:SF0">
    <property type="entry name" value="SMALL RIBOSOMAL SUBUNIT PROTEIN US17M"/>
    <property type="match status" value="1"/>
</dbReference>
<dbReference type="GO" id="GO:0005763">
    <property type="term" value="C:mitochondrial small ribosomal subunit"/>
    <property type="evidence" value="ECO:0007669"/>
    <property type="project" value="InterPro"/>
</dbReference>
<evidence type="ECO:0000313" key="2">
    <source>
        <dbReference type="Proteomes" id="UP000596742"/>
    </source>
</evidence>
<sequence>MASSNIRRFLIGQVIAKGSERIPSVQVRVPKMVLDKYLLMYFNHPDQFWAAETPGTQSKVGDIVKIQELEERASPTITHQVHEHVFKTGEIRDPVTGKRCRGMKYVDEEFRDAVQSKIENETGKWFS</sequence>
<evidence type="ECO:0000313" key="1">
    <source>
        <dbReference type="EMBL" id="VDI64705.1"/>
    </source>
</evidence>
<comment type="caution">
    <text evidence="1">The sequence shown here is derived from an EMBL/GenBank/DDBJ whole genome shotgun (WGS) entry which is preliminary data.</text>
</comment>
<keyword evidence="2" id="KW-1185">Reference proteome</keyword>
<reference evidence="1" key="1">
    <citation type="submission" date="2018-11" db="EMBL/GenBank/DDBJ databases">
        <authorList>
            <person name="Alioto T."/>
            <person name="Alioto T."/>
        </authorList>
    </citation>
    <scope>NUCLEOTIDE SEQUENCE</scope>
</reference>
<dbReference type="AlphaFoldDB" id="A0A8B6GJ45"/>
<dbReference type="GO" id="GO:0003735">
    <property type="term" value="F:structural constituent of ribosome"/>
    <property type="evidence" value="ECO:0007669"/>
    <property type="project" value="InterPro"/>
</dbReference>
<gene>
    <name evidence="1" type="ORF">MGAL_10B006883</name>
</gene>
<dbReference type="InterPro" id="IPR039193">
    <property type="entry name" value="Ribosomal_uS17m_metazoa"/>
</dbReference>
<dbReference type="EMBL" id="UYJE01008543">
    <property type="protein sequence ID" value="VDI64705.1"/>
    <property type="molecule type" value="Genomic_DNA"/>
</dbReference>
<dbReference type="PANTHER" id="PTHR24088">
    <property type="entry name" value="28S RIBOSOMAL PROTEIN S17, MITOCHONDRIAL"/>
    <property type="match status" value="1"/>
</dbReference>
<name>A0A8B6GJ45_MYTGA</name>